<dbReference type="InterPro" id="IPR013083">
    <property type="entry name" value="Znf_RING/FYVE/PHD"/>
</dbReference>
<dbReference type="InterPro" id="IPR027520">
    <property type="entry name" value="Slx1"/>
</dbReference>
<dbReference type="GO" id="GO:0006310">
    <property type="term" value="P:DNA recombination"/>
    <property type="evidence" value="ECO:0007669"/>
    <property type="project" value="UniProtKB-UniRule"/>
</dbReference>
<keyword evidence="5 8" id="KW-0233">DNA recombination</keyword>
<protein>
    <recommendedName>
        <fullName evidence="8">Structure-specific endonuclease subunit SLX1 homolog</fullName>
        <ecNumber evidence="8">3.1.-.-</ecNumber>
    </recommendedName>
</protein>
<dbReference type="InterPro" id="IPR050381">
    <property type="entry name" value="SLX1_endonuclease"/>
</dbReference>
<evidence type="ECO:0000313" key="11">
    <source>
        <dbReference type="Proteomes" id="UP000237271"/>
    </source>
</evidence>
<dbReference type="GO" id="GO:0017108">
    <property type="term" value="F:5'-flap endonuclease activity"/>
    <property type="evidence" value="ECO:0007669"/>
    <property type="project" value="InterPro"/>
</dbReference>
<proteinExistence type="inferred from homology"/>
<dbReference type="InterPro" id="IPR035901">
    <property type="entry name" value="GIY-YIG_endonuc_sf"/>
</dbReference>
<dbReference type="EMBL" id="NCKW01015690">
    <property type="protein sequence ID" value="POM62020.1"/>
    <property type="molecule type" value="Genomic_DNA"/>
</dbReference>
<dbReference type="HAMAP" id="MF_03100">
    <property type="entry name" value="Endonuc_su_Slx1"/>
    <property type="match status" value="1"/>
</dbReference>
<dbReference type="PROSITE" id="PS50164">
    <property type="entry name" value="GIY_YIG"/>
    <property type="match status" value="1"/>
</dbReference>
<dbReference type="Pfam" id="PF21202">
    <property type="entry name" value="SLX1_C"/>
    <property type="match status" value="1"/>
</dbReference>
<keyword evidence="11" id="KW-1185">Reference proteome</keyword>
<dbReference type="InterPro" id="IPR048749">
    <property type="entry name" value="SLX1_C"/>
</dbReference>
<evidence type="ECO:0000259" key="9">
    <source>
        <dbReference type="PROSITE" id="PS50164"/>
    </source>
</evidence>
<dbReference type="GO" id="GO:0006281">
    <property type="term" value="P:DNA repair"/>
    <property type="evidence" value="ECO:0007669"/>
    <property type="project" value="UniProtKB-UniRule"/>
</dbReference>
<evidence type="ECO:0000256" key="2">
    <source>
        <dbReference type="ARBA" id="ARBA00022759"/>
    </source>
</evidence>
<comment type="function">
    <text evidence="8">Catalytic subunit of a heterodimeric structure-specific endonuclease that resolves DNA secondary structures generated during DNA repair and recombination. Has endonuclease activity towards branched DNA substrates, introducing single-strand cuts in duplex DNA close to junctions with ss-DNA.</text>
</comment>
<comment type="similarity">
    <text evidence="8">Belongs to the SLX1 family.</text>
</comment>
<comment type="cofactor">
    <cofactor evidence="8">
        <name>a divalent metal cation</name>
        <dbReference type="ChEBI" id="CHEBI:60240"/>
    </cofactor>
</comment>
<keyword evidence="7 8" id="KW-0539">Nucleus</keyword>
<evidence type="ECO:0000256" key="3">
    <source>
        <dbReference type="ARBA" id="ARBA00022763"/>
    </source>
</evidence>
<dbReference type="GO" id="GO:0033557">
    <property type="term" value="C:Slx1-Slx4 complex"/>
    <property type="evidence" value="ECO:0007669"/>
    <property type="project" value="UniProtKB-UniRule"/>
</dbReference>
<dbReference type="Gene3D" id="3.30.40.10">
    <property type="entry name" value="Zinc/RING finger domain, C3HC4 (zinc finger)"/>
    <property type="match status" value="1"/>
</dbReference>
<dbReference type="Pfam" id="PF01541">
    <property type="entry name" value="GIY-YIG"/>
    <property type="match status" value="1"/>
</dbReference>
<comment type="subcellular location">
    <subcellularLocation>
        <location evidence="8">Nucleus</location>
    </subcellularLocation>
</comment>
<dbReference type="OrthoDB" id="24645at2759"/>
<dbReference type="CDD" id="cd10455">
    <property type="entry name" value="GIY-YIG_SLX1"/>
    <property type="match status" value="1"/>
</dbReference>
<keyword evidence="2 8" id="KW-0255">Endonuclease</keyword>
<comment type="subunit">
    <text evidence="8">Forms a heterodimer with a member of the SLX4 family.</text>
</comment>
<dbReference type="InterPro" id="IPR000305">
    <property type="entry name" value="GIY-YIG_endonuc"/>
</dbReference>
<evidence type="ECO:0000256" key="1">
    <source>
        <dbReference type="ARBA" id="ARBA00022722"/>
    </source>
</evidence>
<evidence type="ECO:0000313" key="10">
    <source>
        <dbReference type="EMBL" id="POM62020.1"/>
    </source>
</evidence>
<evidence type="ECO:0000256" key="4">
    <source>
        <dbReference type="ARBA" id="ARBA00022801"/>
    </source>
</evidence>
<keyword evidence="1 8" id="KW-0540">Nuclease</keyword>
<dbReference type="Proteomes" id="UP000237271">
    <property type="component" value="Unassembled WGS sequence"/>
</dbReference>
<dbReference type="Gene3D" id="3.40.1440.10">
    <property type="entry name" value="GIY-YIG endonuclease"/>
    <property type="match status" value="1"/>
</dbReference>
<keyword evidence="6 8" id="KW-0234">DNA repair</keyword>
<evidence type="ECO:0000256" key="6">
    <source>
        <dbReference type="ARBA" id="ARBA00023204"/>
    </source>
</evidence>
<name>A0A2P4X8Z5_9STRA</name>
<sequence>MSFFACYLLTPVLPPQRLRCTYIGFTVSPTRRIRQHNGELTSGAKRTQKHRPWEMLAIVHGFPSKFRALQFEWVWQHPLVSKITKTHLEFLRGSRGFGAPRSVKRKLLEMLEMVNLEPFKGLNLTVSFTSEEMHNVARALGARYLAVKCGTRLLETFAGVDKETSSKCFICEYELHSESGEGNDEVVGCYHGSCEMCCHSTCLMDHFRSIKENEDDEDDMSGDCPECQHLLEWPRLTLHHGQEITNRKRSKRACKKPTNKRSRVDELNANATESWNIADERHNNHGSDVVDIESSAYMSGSVAEYNSEGWFDDDEELGYGIDYDENTSASHSWGPGAAPYSLDVQEPISSYGNVEMIDLTQD</sequence>
<accession>A0A2P4X8Z5</accession>
<keyword evidence="3 8" id="KW-0227">DNA damage</keyword>
<keyword evidence="4 8" id="KW-0378">Hydrolase</keyword>
<evidence type="ECO:0000256" key="7">
    <source>
        <dbReference type="ARBA" id="ARBA00023242"/>
    </source>
</evidence>
<comment type="caution">
    <text evidence="10">The sequence shown here is derived from an EMBL/GenBank/DDBJ whole genome shotgun (WGS) entry which is preliminary data.</text>
</comment>
<dbReference type="PANTHER" id="PTHR20208">
    <property type="entry name" value="STRUCTURE-SPECIFIC ENDONUCLEASE SUBUNIT SLX1"/>
    <property type="match status" value="1"/>
</dbReference>
<feature type="domain" description="GIY-YIG" evidence="9">
    <location>
        <begin position="2"/>
        <end position="85"/>
    </location>
</feature>
<organism evidence="10 11">
    <name type="scientific">Phytophthora palmivora</name>
    <dbReference type="NCBI Taxonomy" id="4796"/>
    <lineage>
        <taxon>Eukaryota</taxon>
        <taxon>Sar</taxon>
        <taxon>Stramenopiles</taxon>
        <taxon>Oomycota</taxon>
        <taxon>Peronosporomycetes</taxon>
        <taxon>Peronosporales</taxon>
        <taxon>Peronosporaceae</taxon>
        <taxon>Phytophthora</taxon>
    </lineage>
</organism>
<evidence type="ECO:0000256" key="5">
    <source>
        <dbReference type="ARBA" id="ARBA00023172"/>
    </source>
</evidence>
<gene>
    <name evidence="10" type="ORF">PHPALM_28875</name>
</gene>
<reference evidence="10 11" key="1">
    <citation type="journal article" date="2017" name="Genome Biol. Evol.">
        <title>Phytophthora megakarya and P. palmivora, closely related causal agents of cacao black pod rot, underwent increases in genome sizes and gene numbers by different mechanisms.</title>
        <authorList>
            <person name="Ali S.S."/>
            <person name="Shao J."/>
            <person name="Lary D.J."/>
            <person name="Kronmiller B."/>
            <person name="Shen D."/>
            <person name="Strem M.D."/>
            <person name="Amoako-Attah I."/>
            <person name="Akrofi A.Y."/>
            <person name="Begoude B.A."/>
            <person name="Ten Hoopen G.M."/>
            <person name="Coulibaly K."/>
            <person name="Kebe B.I."/>
            <person name="Melnick R.L."/>
            <person name="Guiltinan M.J."/>
            <person name="Tyler B.M."/>
            <person name="Meinhardt L.W."/>
            <person name="Bailey B.A."/>
        </authorList>
    </citation>
    <scope>NUCLEOTIDE SEQUENCE [LARGE SCALE GENOMIC DNA]</scope>
    <source>
        <strain evidence="11">sbr112.9</strain>
    </source>
</reference>
<evidence type="ECO:0000256" key="8">
    <source>
        <dbReference type="HAMAP-Rule" id="MF_03100"/>
    </source>
</evidence>
<comment type="caution">
    <text evidence="8">Lacks conserved residue(s) required for the propagation of feature annotation.</text>
</comment>
<dbReference type="AlphaFoldDB" id="A0A2P4X8Z5"/>
<dbReference type="EC" id="3.1.-.-" evidence="8"/>